<feature type="compositionally biased region" description="Basic and acidic residues" evidence="1">
    <location>
        <begin position="2907"/>
        <end position="2918"/>
    </location>
</feature>
<feature type="compositionally biased region" description="Basic and acidic residues" evidence="1">
    <location>
        <begin position="812"/>
        <end position="832"/>
    </location>
</feature>
<feature type="compositionally biased region" description="Polar residues" evidence="1">
    <location>
        <begin position="2184"/>
        <end position="2202"/>
    </location>
</feature>
<feature type="compositionally biased region" description="Basic and acidic residues" evidence="1">
    <location>
        <begin position="1806"/>
        <end position="1815"/>
    </location>
</feature>
<evidence type="ECO:0000259" key="2">
    <source>
        <dbReference type="Pfam" id="PF12510"/>
    </source>
</evidence>
<feature type="region of interest" description="Disordered" evidence="1">
    <location>
        <begin position="595"/>
        <end position="981"/>
    </location>
</feature>
<feature type="compositionally biased region" description="Basic and acidic residues" evidence="1">
    <location>
        <begin position="2757"/>
        <end position="2772"/>
    </location>
</feature>
<feature type="compositionally biased region" description="Basic and acidic residues" evidence="1">
    <location>
        <begin position="697"/>
        <end position="707"/>
    </location>
</feature>
<feature type="compositionally biased region" description="Polar residues" evidence="1">
    <location>
        <begin position="2661"/>
        <end position="2674"/>
    </location>
</feature>
<feature type="compositionally biased region" description="Low complexity" evidence="1">
    <location>
        <begin position="2973"/>
        <end position="2990"/>
    </location>
</feature>
<feature type="compositionally biased region" description="Basic and acidic residues" evidence="1">
    <location>
        <begin position="878"/>
        <end position="892"/>
    </location>
</feature>
<feature type="region of interest" description="Disordered" evidence="1">
    <location>
        <begin position="1005"/>
        <end position="1046"/>
    </location>
</feature>
<feature type="compositionally biased region" description="Polar residues" evidence="1">
    <location>
        <begin position="1387"/>
        <end position="1397"/>
    </location>
</feature>
<feature type="compositionally biased region" description="Basic and acidic residues" evidence="1">
    <location>
        <begin position="2642"/>
        <end position="2659"/>
    </location>
</feature>
<feature type="compositionally biased region" description="Basic and acidic residues" evidence="1">
    <location>
        <begin position="1657"/>
        <end position="1675"/>
    </location>
</feature>
<feature type="region of interest" description="Disordered" evidence="1">
    <location>
        <begin position="2408"/>
        <end position="2429"/>
    </location>
</feature>
<feature type="compositionally biased region" description="Basic and acidic residues" evidence="1">
    <location>
        <begin position="2023"/>
        <end position="2045"/>
    </location>
</feature>
<feature type="compositionally biased region" description="Low complexity" evidence="1">
    <location>
        <begin position="188"/>
        <end position="209"/>
    </location>
</feature>
<feature type="compositionally biased region" description="Polar residues" evidence="1">
    <location>
        <begin position="1761"/>
        <end position="1782"/>
    </location>
</feature>
<feature type="region of interest" description="Disordered" evidence="1">
    <location>
        <begin position="1248"/>
        <end position="1409"/>
    </location>
</feature>
<dbReference type="PANTHER" id="PTHR24216:SF65">
    <property type="entry name" value="PAXILLIN-LIKE PROTEIN 1"/>
    <property type="match status" value="1"/>
</dbReference>
<feature type="compositionally biased region" description="Polar residues" evidence="1">
    <location>
        <begin position="2074"/>
        <end position="2085"/>
    </location>
</feature>
<protein>
    <recommendedName>
        <fullName evidence="2">Smoothelin domain-containing protein</fullName>
    </recommendedName>
</protein>
<evidence type="ECO:0000313" key="4">
    <source>
        <dbReference type="Proteomes" id="UP000053240"/>
    </source>
</evidence>
<feature type="compositionally biased region" description="Polar residues" evidence="1">
    <location>
        <begin position="1713"/>
        <end position="1730"/>
    </location>
</feature>
<feature type="compositionally biased region" description="Polar residues" evidence="1">
    <location>
        <begin position="1468"/>
        <end position="1482"/>
    </location>
</feature>
<feature type="compositionally biased region" description="Polar residues" evidence="1">
    <location>
        <begin position="2046"/>
        <end position="2062"/>
    </location>
</feature>
<feature type="compositionally biased region" description="Polar residues" evidence="1">
    <location>
        <begin position="2238"/>
        <end position="2253"/>
    </location>
</feature>
<feature type="compositionally biased region" description="Pro residues" evidence="1">
    <location>
        <begin position="3829"/>
        <end position="3844"/>
    </location>
</feature>
<feature type="compositionally biased region" description="Basic and acidic residues" evidence="1">
    <location>
        <begin position="3847"/>
        <end position="3859"/>
    </location>
</feature>
<feature type="compositionally biased region" description="Basic and acidic residues" evidence="1">
    <location>
        <begin position="4029"/>
        <end position="4038"/>
    </location>
</feature>
<feature type="compositionally biased region" description="Basic and acidic residues" evidence="1">
    <location>
        <begin position="721"/>
        <end position="730"/>
    </location>
</feature>
<keyword evidence="4" id="KW-1185">Reference proteome</keyword>
<feature type="compositionally biased region" description="Basic and acidic residues" evidence="1">
    <location>
        <begin position="3126"/>
        <end position="3137"/>
    </location>
</feature>
<dbReference type="InterPro" id="IPR022189">
    <property type="entry name" value="SMTN"/>
</dbReference>
<feature type="compositionally biased region" description="Pro residues" evidence="1">
    <location>
        <begin position="4084"/>
        <end position="4100"/>
    </location>
</feature>
<feature type="compositionally biased region" description="Polar residues" evidence="1">
    <location>
        <begin position="595"/>
        <end position="624"/>
    </location>
</feature>
<feature type="compositionally biased region" description="Basic and acidic residues" evidence="1">
    <location>
        <begin position="1731"/>
        <end position="1744"/>
    </location>
</feature>
<feature type="compositionally biased region" description="Low complexity" evidence="1">
    <location>
        <begin position="2849"/>
        <end position="2864"/>
    </location>
</feature>
<feature type="compositionally biased region" description="Polar residues" evidence="1">
    <location>
        <begin position="734"/>
        <end position="810"/>
    </location>
</feature>
<accession>A0A194RC68</accession>
<dbReference type="EMBL" id="KQ460367">
    <property type="protein sequence ID" value="KPJ15438.1"/>
    <property type="molecule type" value="Genomic_DNA"/>
</dbReference>
<feature type="compositionally biased region" description="Basic and acidic residues" evidence="1">
    <location>
        <begin position="1684"/>
        <end position="1711"/>
    </location>
</feature>
<dbReference type="FunCoup" id="A0A194RC68">
    <property type="interactions" value="18"/>
</dbReference>
<organism evidence="3 4">
    <name type="scientific">Papilio machaon</name>
    <name type="common">Old World swallowtail butterfly</name>
    <dbReference type="NCBI Taxonomy" id="76193"/>
    <lineage>
        <taxon>Eukaryota</taxon>
        <taxon>Metazoa</taxon>
        <taxon>Ecdysozoa</taxon>
        <taxon>Arthropoda</taxon>
        <taxon>Hexapoda</taxon>
        <taxon>Insecta</taxon>
        <taxon>Pterygota</taxon>
        <taxon>Neoptera</taxon>
        <taxon>Endopterygota</taxon>
        <taxon>Lepidoptera</taxon>
        <taxon>Glossata</taxon>
        <taxon>Ditrysia</taxon>
        <taxon>Papilionoidea</taxon>
        <taxon>Papilionidae</taxon>
        <taxon>Papilioninae</taxon>
        <taxon>Papilio</taxon>
    </lineage>
</organism>
<feature type="region of interest" description="Disordered" evidence="1">
    <location>
        <begin position="4029"/>
        <end position="4104"/>
    </location>
</feature>
<feature type="compositionally biased region" description="Basic and acidic residues" evidence="1">
    <location>
        <begin position="2410"/>
        <end position="2429"/>
    </location>
</feature>
<feature type="compositionally biased region" description="Low complexity" evidence="1">
    <location>
        <begin position="2709"/>
        <end position="2720"/>
    </location>
</feature>
<feature type="region of interest" description="Disordered" evidence="1">
    <location>
        <begin position="1173"/>
        <end position="1217"/>
    </location>
</feature>
<feature type="compositionally biased region" description="Basic and acidic residues" evidence="1">
    <location>
        <begin position="1598"/>
        <end position="1616"/>
    </location>
</feature>
<feature type="compositionally biased region" description="Polar residues" evidence="1">
    <location>
        <begin position="3182"/>
        <end position="3200"/>
    </location>
</feature>
<feature type="compositionally biased region" description="Polar residues" evidence="1">
    <location>
        <begin position="4349"/>
        <end position="4367"/>
    </location>
</feature>
<feature type="compositionally biased region" description="Polar residues" evidence="1">
    <location>
        <begin position="1016"/>
        <end position="1046"/>
    </location>
</feature>
<feature type="region of interest" description="Disordered" evidence="1">
    <location>
        <begin position="2233"/>
        <end position="2306"/>
    </location>
</feature>
<feature type="compositionally biased region" description="Low complexity" evidence="1">
    <location>
        <begin position="1366"/>
        <end position="1386"/>
    </location>
</feature>
<feature type="region of interest" description="Disordered" evidence="1">
    <location>
        <begin position="4416"/>
        <end position="4511"/>
    </location>
</feature>
<name>A0A194RC68_PAPMA</name>
<feature type="compositionally biased region" description="Basic and acidic residues" evidence="1">
    <location>
        <begin position="1314"/>
        <end position="1355"/>
    </location>
</feature>
<feature type="compositionally biased region" description="Low complexity" evidence="1">
    <location>
        <begin position="677"/>
        <end position="693"/>
    </location>
</feature>
<feature type="compositionally biased region" description="Polar residues" evidence="1">
    <location>
        <begin position="157"/>
        <end position="175"/>
    </location>
</feature>
<reference evidence="3 4" key="1">
    <citation type="journal article" date="2015" name="Nat. Commun.">
        <title>Outbred genome sequencing and CRISPR/Cas9 gene editing in butterflies.</title>
        <authorList>
            <person name="Li X."/>
            <person name="Fan D."/>
            <person name="Zhang W."/>
            <person name="Liu G."/>
            <person name="Zhang L."/>
            <person name="Zhao L."/>
            <person name="Fang X."/>
            <person name="Chen L."/>
            <person name="Dong Y."/>
            <person name="Chen Y."/>
            <person name="Ding Y."/>
            <person name="Zhao R."/>
            <person name="Feng M."/>
            <person name="Zhu Y."/>
            <person name="Feng Y."/>
            <person name="Jiang X."/>
            <person name="Zhu D."/>
            <person name="Xiang H."/>
            <person name="Feng X."/>
            <person name="Li S."/>
            <person name="Wang J."/>
            <person name="Zhang G."/>
            <person name="Kronforst M.R."/>
            <person name="Wang W."/>
        </authorList>
    </citation>
    <scope>NUCLEOTIDE SEQUENCE [LARGE SCALE GENOMIC DNA]</scope>
    <source>
        <strain evidence="3">Ya'a_city_454_Pm</strain>
        <tissue evidence="3">Whole body</tissue>
    </source>
</reference>
<evidence type="ECO:0000313" key="3">
    <source>
        <dbReference type="EMBL" id="KPJ15438.1"/>
    </source>
</evidence>
<feature type="compositionally biased region" description="Basic and acidic residues" evidence="1">
    <location>
        <begin position="2938"/>
        <end position="2951"/>
    </location>
</feature>
<feature type="compositionally biased region" description="Basic and acidic residues" evidence="1">
    <location>
        <begin position="1574"/>
        <end position="1588"/>
    </location>
</feature>
<feature type="compositionally biased region" description="Polar residues" evidence="1">
    <location>
        <begin position="1873"/>
        <end position="1883"/>
    </location>
</feature>
<feature type="compositionally biased region" description="Low complexity" evidence="1">
    <location>
        <begin position="1483"/>
        <end position="1493"/>
    </location>
</feature>
<feature type="region of interest" description="Disordered" evidence="1">
    <location>
        <begin position="3899"/>
        <end position="3923"/>
    </location>
</feature>
<dbReference type="PANTHER" id="PTHR24216">
    <property type="entry name" value="PAXILLIN-RELATED"/>
    <property type="match status" value="1"/>
</dbReference>
<gene>
    <name evidence="3" type="ORF">RR48_09367</name>
</gene>
<feature type="region of interest" description="Disordered" evidence="1">
    <location>
        <begin position="1468"/>
        <end position="1988"/>
    </location>
</feature>
<feature type="region of interest" description="Disordered" evidence="1">
    <location>
        <begin position="2003"/>
        <end position="2212"/>
    </location>
</feature>
<sequence length="4595" mass="519131">MSDGDVSLIRDEDLLRRMWQQTQDFSRKKEIRAHMYRLREERLRNLYSPEPASDNKGCEFTSSQGHVKSFADQNFQSMKSKEVRDAGSPPKEFAYRGQDLKELSNAGWNVESENKTTDDGHTHIKTVQANIEGKYDVEGGQGQFAAVDHHKQAVTQYDDGNTSLKRNESSSNTAAHEQVVRQTDDGSHFSSTTSSSTSSSKFQEFSSTTNDAAPYITDDSNVKEQFYDNKRNEEMTTKRITRTNDYDSSLRNNNEQGELVSRKIEYPDDNTKVIVETRCLPDGTRVTSTRREFRAPMVQSSRSERHSQQMKSESKSSTFSSTKRSDLKESLSKNICDTFTDRSDDIVDSQRHLDDYDFKRNHEYDYSTNKKSDYEEKVQRRNKEQRNEIKVDEVNRREVISSEDDQHSRRIQQVRKVDDVNDDFQRDVISSDYNHLVRRKEINKFDNFDQRESISSENDHRVRHHEIKEFDNVDRREVVTSADNQHVRRHEIKEFDVVDRRNILSSEDKQKIRRHEKTKEEDMNEVNREIKLSTDNQNFRRHDVKDETIYKQDNKEIIHVVKNDKKVEETVERKTSTDSYQTTYQSDYTKKKISTDYSPSHQAWASTLRSDTPTRPSTRASSPGSRTFASSNSSLRSSVSPDKTYRKPTSRGGSPDKAYRKPSSRDGSPTKSDRFSPSRNSSRYSSTHSTHSSTEIKTNRRTDDIHHHATPSSKSPNRCYSPEKKVEKGYHPRSSVSPEKTPSSTRYHTSPDYKNTSPSRAPQSNYTPTKPSFSPEQSKNTEIYSNTYNRKISPDRSNVSRPTPRLSPSPNREPKEHKDSPTRETLSPERKTGGGPNQKKGQIYATSPIRGSSPVKDSTNVRRSPTPQSHYDYPPSPDVKKRDRSPDKKEINKNTNNRMYPDEIQNKTSYDQSKYKKSFKDDSESDYNVKQSPDQKEYSNRRSVSPDKDNNTRFDTPEPKKNQHPKQISSPERKPYNDIDLKQNLIKSTALLKEDHYKLIDEETKMYTPIKDQNKNHPSIPNEPETTQYAPKTPARSPSPNKTSVTFTENNLTQTHYNKDDQHTKLISEYNKRVDKKNNTSRRETSPSKTYNKTHVDQTEIKTVTTSDNFEESNKALVRPKSPSKQCEPPTRDTISPTEILMKENKYKQTTDFIDVEKISEETNKIKTNVEKETVTKGRPRQLITPSSSPTRKPKSSEEEPSTGQSSPTTSASGFVYFSSPRREEVIVTDLDDSITYTESTAVLTDDVNKRVEVTRPTSPSKIPCRSPSPQKISSPNKSNLPRKSSLKKPPTEKIHTSPTEQPPTSFRVSPTNEKNDFPDRKIQQEKDQSQKSDHTPVKPKPPLERRETYEERCRKILGMMEDNSSKTSTQETKTTTVSKTSNLTSPSVSPCTSPEPGQNPLILESKNYNQTKEENITVSDFLKKEREESTKTVVTNQVLIQETPINRKKTLSNLEDDKNTDETSVVIDQQVTSPGDVSTTNSQSKSPLSRDSSPSKKIEIDTTNKTHIRDSSPTKKTNFDKLQKLPSRDTSPVKKLDTDKPQKVSVKDSSPTKKLDATKTQEMPASETSLKQPDADKVQKPPRRDSSVVKTTVIEKTLVRDSSPQKKPETEKLPFRDVSPTKKSGTDKLPTRDSSPTKKSESDKLSTRDSSPAKKPGTDKLPKRDSSPTKKPEIYKLPSRDSSPTKKPETDKLPLRDSSPTKKPETDKLPSRVSSPTKKSLSGKSQNTIHESHPTRKNEKDLPQRVPSRDPSPTKLRDIISNTEHQAVTQSEHITTNTNVQNKKHEEIVTKRTSPHQSPERKHKIPDERSRTNLEHPNTPASKIPERKPGTDRSVSQHTADSIVRHGLRTSYKPDTGSESKPVGQRTGHKSPVNQPQDQVSSKHGRPHSPEKKVAPKSNIQRKETKPNISDKPRKVTQSVEKPENQFLTYPNEKASEDHTTSDYTSQFISSEREQEVLDRVQKSLRKLSPDRKEKVPSREKSPEKATICLRDLDVVTDYVEESETLDANEITETVQKRVISVRHDKTHTERPKVDKTKEQKESSKPSSRNVSPTKKVTNVYSPRPDTPESKPRSTSPKKPFTSTERPKSPQVQKIGIKPKEHAPSQLIRKPSPTKLDKTVTSDIKKSTAVIKQNSFSKTSTTKTSSTKVSAVKTSDTEIRKTPTSKIPNKDVGPKKESDLKVTRTSSDITLKSKKSLSPQKVKSKPEIHVNDISTSKINRLSSVAKNVKSITKESQSKLPSKPKSATSLNTSVDEDDVIIDVQQAKSSRENSPDRICPTPVNFSEDVGIPRFPDEVNEPDDDLNKRSHHTIHEAESIVDDIVEICEDDELFVKRNNQSSLTESDECLLTVTDKVSRFTNKIQTVNKPKESSQRFKATENRLHSDVVEENLTTDECLLSVSEKVNKFAKGPRDTKDSRSPSRNIKDEYDRETVYQDNYTKLSVNDKAHLFVETAENIKVSKPKTSHKIERPDLSDVDESLKSDDCLLSVSDKVNKFVKTAEQFLCESYEVEEKEKKIKEKHDKIMRKIIENVDYESDDDYKVEETHEEIHEKELETRDESIKKSLLAQKTTRESSVQSNKPTEKVPLKITPVRSSDAVKKAKALFENIATKKQITKDVTHTKVTKRPDTKQFPKANPTVAKAIDEKPIKVDHVDNKDDEVTYTSDVGSPCTLQQFEPKPTVETQRRTPARTQSPDIARNKSPAQQGVETKTTTTVTKQTTASRSERSESPQQKRDHDVNEKLHDKIPGYLRPTKTSQLKEEPKVTEEPEVSSRRGSGKFGVELRRTSIERSSMTSEHRRSSVEHHQPCIEDIYDIELLEQMLEKVVGYEQRRRIRAQIRIAKKHQENDTVTTRITKETVTTVKKAPSQERHSRSHTPEYHSRSTPQKSPEREPKSYFRMQSPGKQPSADREPSPELKSKLQRNVLKSPSPERYSPIRQAEHISPEPTKPKEQQSPLPNGHAKINNNVADNKRPQSPSKLSQKSKPISKSPMRPGSPDKKGRPGSPTKTATPKPKSNRFSEYATAYMKKIGLKSEEVKTSSPKPKKIPAQATVTVVKEEQTVKRQERPNLVHVIDEQDTVETKHSSTIITKNVTERTSSKDVIEIVQLNGKRSASPEKSPSPARRPKSPEKSRSRSPELQKPNAEPVQREPQIEKKKETTGKAVNDIEKKISSKPQQEEKPSWVTNRNLKKVTSSVRTYSTKKTENEKPKYRSASPSKVISKPIDVITSSYGPGPLDADGRPLFGIKALKKGATNYQVKGTVIRQEYHSKNGGEPVGTVSVTAYSTEPEDLEKLLHQQGERPSKLHGLAAITTTKKFGGDSGTTYSEIHTKEDRAALEHFTHNDRRVSEATTDRSSETRYVEDVNERKHSITDKEDRYNTERRHVTRQDTDNEYNVEVTRLEETDRTQRYNQKEISETYVMESKREDNRRQKETVDDGYSVEITREESFGSRRTSHGDKKDGRLREERVDRIENVQRMEPRSKDTGRSERRVENKKTVLRQGSVKSLTEKFIKNAKLHRTDSEQSLGSAEESVVTTTSSSRQEHGDGMTTTTTTTTRSRARHERSFLDSDTKVTGVQDILTRMKNADIVVEDTDCGEDAEARALLNKFLGASVLMAGMQGYVTESAGGKVIVKQETVQRCDDGDGEVTSRSSRVQHLDLDQCWDERELRQLLEECSDYEQRRRLRARIRTLMAEQEACTSAVTEALAAAEVSEIAGEADGESRGECLLLPLLQGLLAKDGAPPLPGATDAVVADVRRALARLRAALAPPTKHPHAQALLSLAERLEDALDADRLDGCRRLRRRNRAARHTVAVTHSDLEEARRLIDSSTTPPPQCVQQAAPPPTEPRNTVEKRAQPPRKPDFFRHSIAEAAPDPVPRWQESRSIAAIANKFDAKVNVHEPSRRGPVHRSPTVQKSPGEINRAPLYRPLPPTYNFAAVPSEDVSKPLNRFNNNSKRARMKRANTIDIGKPLGGYKIDDDEGDRAPAVPEFRPKTDNDRKFLAFMQKNRENESTGPANWSSRFGNIKNAFESRERAEHVEPARSISASARRYNASDHKARPKNFLSDVTSDINRPPWAQRRESIRAPPLPSQPPPSIDTPSSPPSVIRPFIAKPIPVNQFSHAPMSAFKPLKKITSPISASPNVWSPPSSIDKSPTSDNLAQFAYTQKSFVPSPPAPRVPWASDNDKPKKTVGLVASKFENDKLESHAPPPKLYSYHPPTPPTHVTSPQPQSYPIKAIPSQNDLSAPELVKKIHETNTPREPFPRPVDAQKLQIEFYERQIREKNRRGSTTNGYREPEQKPPAPPTYTIVDYTPPNVTASFVPLQQTPDIEKAKAHKVDYLPDVVMNENNVEYPTPTRPVSSPAKSSPYQNGEVDNLQEGTTEHDSVETKVMRGPVRGSATITSGVRTRAADGLRAALDRLAPPVVPPTYRNHSGESKSPSRILSRNYNDGSSSNLTGLGRPVASRSQGHLASDCDSIPSNRSASSGSSSPLARCGSWHRLSSPQPSPRRVTTRTKSMHLLAAPKLYEGGIAREQLPDKRRTVEAYFAGRTEAARAANAPGSMFALGRSRTMGTLAELQLLDESNADDAFEDLVSALA</sequence>
<dbReference type="Proteomes" id="UP000053240">
    <property type="component" value="Unassembled WGS sequence"/>
</dbReference>
<feature type="compositionally biased region" description="Basic and acidic residues" evidence="1">
    <location>
        <begin position="3092"/>
        <end position="3102"/>
    </location>
</feature>
<feature type="compositionally biased region" description="Basic and acidic residues" evidence="1">
    <location>
        <begin position="2723"/>
        <end position="2746"/>
    </location>
</feature>
<feature type="compositionally biased region" description="Basic and acidic residues" evidence="1">
    <location>
        <begin position="3421"/>
        <end position="3434"/>
    </location>
</feature>
<feature type="compositionally biased region" description="Polar residues" evidence="1">
    <location>
        <begin position="855"/>
        <end position="869"/>
    </location>
</feature>
<feature type="compositionally biased region" description="Basic and acidic residues" evidence="1">
    <location>
        <begin position="1625"/>
        <end position="1648"/>
    </location>
</feature>
<feature type="compositionally biased region" description="Basic and acidic residues" evidence="1">
    <location>
        <begin position="3442"/>
        <end position="3493"/>
    </location>
</feature>
<feature type="region of interest" description="Disordered" evidence="1">
    <location>
        <begin position="4349"/>
        <end position="4369"/>
    </location>
</feature>
<feature type="domain" description="Smoothelin" evidence="2">
    <location>
        <begin position="2809"/>
        <end position="2840"/>
    </location>
</feature>
<feature type="compositionally biased region" description="Basic and acidic residues" evidence="1">
    <location>
        <begin position="178"/>
        <end position="187"/>
    </location>
</feature>
<feature type="compositionally biased region" description="Basic and acidic residues" evidence="1">
    <location>
        <begin position="1494"/>
        <end position="1560"/>
    </location>
</feature>
<proteinExistence type="predicted"/>
<feature type="compositionally biased region" description="Low complexity" evidence="1">
    <location>
        <begin position="2136"/>
        <end position="2155"/>
    </location>
</feature>
<dbReference type="InParanoid" id="A0A194RC68"/>
<feature type="region of interest" description="Disordered" evidence="1">
    <location>
        <begin position="157"/>
        <end position="216"/>
    </location>
</feature>
<feature type="compositionally biased region" description="Polar residues" evidence="1">
    <location>
        <begin position="1204"/>
        <end position="1213"/>
    </location>
</feature>
<feature type="region of interest" description="Disordered" evidence="1">
    <location>
        <begin position="3824"/>
        <end position="3859"/>
    </location>
</feature>
<feature type="region of interest" description="Disordered" evidence="1">
    <location>
        <begin position="4278"/>
        <end position="4309"/>
    </location>
</feature>
<feature type="region of interest" description="Disordered" evidence="1">
    <location>
        <begin position="3089"/>
        <end position="3215"/>
    </location>
</feature>
<feature type="compositionally biased region" description="Basic and acidic residues" evidence="1">
    <location>
        <begin position="2619"/>
        <end position="2631"/>
    </location>
</feature>
<feature type="region of interest" description="Disordered" evidence="1">
    <location>
        <begin position="3517"/>
        <end position="3564"/>
    </location>
</feature>
<feature type="compositionally biased region" description="Polar residues" evidence="1">
    <location>
        <begin position="1268"/>
        <end position="1283"/>
    </location>
</feature>
<feature type="compositionally biased region" description="Basic and acidic residues" evidence="1">
    <location>
        <begin position="1069"/>
        <end position="1086"/>
    </location>
</feature>
<feature type="region of interest" description="Disordered" evidence="1">
    <location>
        <begin position="1069"/>
        <end position="1138"/>
    </location>
</feature>
<feature type="region of interest" description="Disordered" evidence="1">
    <location>
        <begin position="285"/>
        <end position="327"/>
    </location>
</feature>
<feature type="region of interest" description="Disordered" evidence="1">
    <location>
        <begin position="3421"/>
        <end position="3493"/>
    </location>
</feature>
<feature type="compositionally biased region" description="Polar residues" evidence="1">
    <location>
        <begin position="1297"/>
        <end position="1313"/>
    </location>
</feature>
<feature type="compositionally biased region" description="Basic and acidic residues" evidence="1">
    <location>
        <begin position="3146"/>
        <end position="3180"/>
    </location>
</feature>
<feature type="compositionally biased region" description="Basic and acidic residues" evidence="1">
    <location>
        <begin position="1952"/>
        <end position="1985"/>
    </location>
</feature>
<dbReference type="Pfam" id="PF12510">
    <property type="entry name" value="Smoothelin"/>
    <property type="match status" value="2"/>
</dbReference>
<feature type="compositionally biased region" description="Basic and acidic residues" evidence="1">
    <location>
        <begin position="2866"/>
        <end position="2881"/>
    </location>
</feature>
<feature type="compositionally biased region" description="Low complexity" evidence="1">
    <location>
        <begin position="3110"/>
        <end position="3121"/>
    </location>
</feature>
<feature type="compositionally biased region" description="Low complexity" evidence="1">
    <location>
        <begin position="4474"/>
        <end position="4493"/>
    </location>
</feature>
<feature type="region of interest" description="Disordered" evidence="1">
    <location>
        <begin position="2844"/>
        <end position="3051"/>
    </location>
</feature>
<feature type="compositionally biased region" description="Basic and acidic residues" evidence="1">
    <location>
        <begin position="2116"/>
        <end position="2127"/>
    </location>
</feature>
<evidence type="ECO:0000256" key="1">
    <source>
        <dbReference type="SAM" id="MobiDB-lite"/>
    </source>
</evidence>
<feature type="compositionally biased region" description="Basic and acidic residues" evidence="1">
    <location>
        <begin position="971"/>
        <end position="981"/>
    </location>
</feature>
<feature type="compositionally biased region" description="Basic and acidic residues" evidence="1">
    <location>
        <begin position="2169"/>
        <end position="2183"/>
    </location>
</feature>
<feature type="region of interest" description="Disordered" evidence="1">
    <location>
        <begin position="2619"/>
        <end position="2802"/>
    </location>
</feature>
<feature type="region of interest" description="Disordered" evidence="1">
    <location>
        <begin position="3344"/>
        <end position="3386"/>
    </location>
</feature>
<feature type="compositionally biased region" description="Low complexity" evidence="1">
    <location>
        <begin position="625"/>
        <end position="640"/>
    </location>
</feature>
<feature type="domain" description="Smoothelin" evidence="2">
    <location>
        <begin position="3654"/>
        <end position="3693"/>
    </location>
</feature>
<feature type="compositionally biased region" description="Polar residues" evidence="1">
    <location>
        <begin position="1561"/>
        <end position="1572"/>
    </location>
</feature>
<feature type="compositionally biased region" description="Basic and acidic residues" evidence="1">
    <location>
        <begin position="933"/>
        <end position="961"/>
    </location>
</feature>
<feature type="compositionally biased region" description="Polar residues" evidence="1">
    <location>
        <begin position="4434"/>
        <end position="4454"/>
    </location>
</feature>
<feature type="compositionally biased region" description="Basic and acidic residues" evidence="1">
    <location>
        <begin position="1902"/>
        <end position="1915"/>
    </location>
</feature>